<proteinExistence type="inferred from homology"/>
<organism evidence="6 7">
    <name type="scientific">Segnochrobactrum spirostomi</name>
    <dbReference type="NCBI Taxonomy" id="2608987"/>
    <lineage>
        <taxon>Bacteria</taxon>
        <taxon>Pseudomonadati</taxon>
        <taxon>Pseudomonadota</taxon>
        <taxon>Alphaproteobacteria</taxon>
        <taxon>Hyphomicrobiales</taxon>
        <taxon>Segnochrobactraceae</taxon>
        <taxon>Segnochrobactrum</taxon>
    </lineage>
</organism>
<dbReference type="SUPFAM" id="SSF46785">
    <property type="entry name" value="Winged helix' DNA-binding domain"/>
    <property type="match status" value="1"/>
</dbReference>
<dbReference type="InterPro" id="IPR036388">
    <property type="entry name" value="WH-like_DNA-bd_sf"/>
</dbReference>
<name>A0A6A7Y5Y0_9HYPH</name>
<dbReference type="PROSITE" id="PS50931">
    <property type="entry name" value="HTH_LYSR"/>
    <property type="match status" value="1"/>
</dbReference>
<dbReference type="InterPro" id="IPR036390">
    <property type="entry name" value="WH_DNA-bd_sf"/>
</dbReference>
<dbReference type="FunFam" id="1.10.10.10:FF:000001">
    <property type="entry name" value="LysR family transcriptional regulator"/>
    <property type="match status" value="1"/>
</dbReference>
<protein>
    <submittedName>
        <fullName evidence="6">LysR family transcriptional regulator</fullName>
    </submittedName>
</protein>
<reference evidence="6 7" key="1">
    <citation type="submission" date="2019-09" db="EMBL/GenBank/DDBJ databases">
        <title>Segnochrobactrum spirostomi gen. nov., sp. nov., isolated from the ciliate Spirostomum cf. yagiui and description of a novel family, Segnochrobactraceae fam. nov. within the order Rhizobiales of the class Alphaproteobacteria.</title>
        <authorList>
            <person name="Akter S."/>
            <person name="Shazib S.U.A."/>
            <person name="Shin M.K."/>
        </authorList>
    </citation>
    <scope>NUCLEOTIDE SEQUENCE [LARGE SCALE GENOMIC DNA]</scope>
    <source>
        <strain evidence="6 7">Sp-1</strain>
    </source>
</reference>
<evidence type="ECO:0000256" key="3">
    <source>
        <dbReference type="ARBA" id="ARBA00023125"/>
    </source>
</evidence>
<evidence type="ECO:0000256" key="2">
    <source>
        <dbReference type="ARBA" id="ARBA00023015"/>
    </source>
</evidence>
<dbReference type="CDD" id="cd08422">
    <property type="entry name" value="PBP2_CrgA_like"/>
    <property type="match status" value="1"/>
</dbReference>
<dbReference type="SUPFAM" id="SSF53850">
    <property type="entry name" value="Periplasmic binding protein-like II"/>
    <property type="match status" value="1"/>
</dbReference>
<dbReference type="Pfam" id="PF00126">
    <property type="entry name" value="HTH_1"/>
    <property type="match status" value="1"/>
</dbReference>
<accession>A0A6A7Y5Y0</accession>
<evidence type="ECO:0000259" key="5">
    <source>
        <dbReference type="PROSITE" id="PS50931"/>
    </source>
</evidence>
<sequence length="307" mass="33035">MSIDSRLLSGIGTFIAVAETGNFARAAEALSLTPSAVSRSIARLEDRLGIRLFERNARSTVLTEAGQSMFTEVAPLLVGISEAASNAVAGAELVRGRLRVNCDGWFSSLMLAPRLQPFLDTHPNLSLDLVVRDGIGDLVSDGFDVAIRFGEPTANGLVTRKLLETRILTCASPAYLARYGRPEHPSDLAGGGHQCLLFRDPASGRPFEWEFHRAGTVLPVKVDGRLVLNDVATSLAACVAGLGIAQPMALGIDEMLADGRLVELFPDWNEERFPLHAYYPSRHLCPCRVRAFLDFVSGLGGASSMAE</sequence>
<keyword evidence="4" id="KW-0804">Transcription</keyword>
<dbReference type="EMBL" id="VWNA01000001">
    <property type="protein sequence ID" value="MQT14186.1"/>
    <property type="molecule type" value="Genomic_DNA"/>
</dbReference>
<dbReference type="PRINTS" id="PR00039">
    <property type="entry name" value="HTHLYSR"/>
</dbReference>
<dbReference type="Gene3D" id="1.10.10.10">
    <property type="entry name" value="Winged helix-like DNA-binding domain superfamily/Winged helix DNA-binding domain"/>
    <property type="match status" value="1"/>
</dbReference>
<evidence type="ECO:0000256" key="4">
    <source>
        <dbReference type="ARBA" id="ARBA00023163"/>
    </source>
</evidence>
<evidence type="ECO:0000313" key="7">
    <source>
        <dbReference type="Proteomes" id="UP000332515"/>
    </source>
</evidence>
<dbReference type="GO" id="GO:0003677">
    <property type="term" value="F:DNA binding"/>
    <property type="evidence" value="ECO:0007669"/>
    <property type="project" value="UniProtKB-KW"/>
</dbReference>
<keyword evidence="2" id="KW-0805">Transcription regulation</keyword>
<dbReference type="Proteomes" id="UP000332515">
    <property type="component" value="Unassembled WGS sequence"/>
</dbReference>
<gene>
    <name evidence="6" type="ORF">F0357_16350</name>
</gene>
<dbReference type="Pfam" id="PF03466">
    <property type="entry name" value="LysR_substrate"/>
    <property type="match status" value="1"/>
</dbReference>
<dbReference type="PANTHER" id="PTHR30537:SF5">
    <property type="entry name" value="HTH-TYPE TRANSCRIPTIONAL ACTIVATOR TTDR-RELATED"/>
    <property type="match status" value="1"/>
</dbReference>
<evidence type="ECO:0000313" key="6">
    <source>
        <dbReference type="EMBL" id="MQT14186.1"/>
    </source>
</evidence>
<dbReference type="InterPro" id="IPR005119">
    <property type="entry name" value="LysR_subst-bd"/>
</dbReference>
<feature type="domain" description="HTH lysR-type" evidence="5">
    <location>
        <begin position="13"/>
        <end position="63"/>
    </location>
</feature>
<dbReference type="Gene3D" id="3.40.190.290">
    <property type="match status" value="1"/>
</dbReference>
<dbReference type="InterPro" id="IPR000847">
    <property type="entry name" value="LysR_HTH_N"/>
</dbReference>
<comment type="similarity">
    <text evidence="1">Belongs to the LysR transcriptional regulatory family.</text>
</comment>
<dbReference type="RefSeq" id="WP_153484445.1">
    <property type="nucleotide sequence ID" value="NZ_VWNA01000001.1"/>
</dbReference>
<dbReference type="GO" id="GO:0003700">
    <property type="term" value="F:DNA-binding transcription factor activity"/>
    <property type="evidence" value="ECO:0007669"/>
    <property type="project" value="InterPro"/>
</dbReference>
<evidence type="ECO:0000256" key="1">
    <source>
        <dbReference type="ARBA" id="ARBA00009437"/>
    </source>
</evidence>
<dbReference type="InterPro" id="IPR058163">
    <property type="entry name" value="LysR-type_TF_proteobact-type"/>
</dbReference>
<dbReference type="PANTHER" id="PTHR30537">
    <property type="entry name" value="HTH-TYPE TRANSCRIPTIONAL REGULATOR"/>
    <property type="match status" value="1"/>
</dbReference>
<dbReference type="AlphaFoldDB" id="A0A6A7Y5Y0"/>
<comment type="caution">
    <text evidence="6">The sequence shown here is derived from an EMBL/GenBank/DDBJ whole genome shotgun (WGS) entry which is preliminary data.</text>
</comment>
<keyword evidence="7" id="KW-1185">Reference proteome</keyword>
<keyword evidence="3" id="KW-0238">DNA-binding</keyword>